<organism evidence="2 3">
    <name type="scientific">Candidatus Halobonum tyrrellensis G22</name>
    <dbReference type="NCBI Taxonomy" id="1324957"/>
    <lineage>
        <taxon>Archaea</taxon>
        <taxon>Methanobacteriati</taxon>
        <taxon>Methanobacteriota</taxon>
        <taxon>Stenosarchaea group</taxon>
        <taxon>Halobacteria</taxon>
        <taxon>Halobacteriales</taxon>
        <taxon>Haloferacaceae</taxon>
        <taxon>Candidatus Halobonum</taxon>
    </lineage>
</organism>
<protein>
    <submittedName>
        <fullName evidence="2">Flavodoxin reductase</fullName>
    </submittedName>
</protein>
<comment type="caution">
    <text evidence="2">The sequence shown here is derived from an EMBL/GenBank/DDBJ whole genome shotgun (WGS) entry which is preliminary data.</text>
</comment>
<evidence type="ECO:0000313" key="3">
    <source>
        <dbReference type="Proteomes" id="UP000017840"/>
    </source>
</evidence>
<keyword evidence="3" id="KW-1185">Reference proteome</keyword>
<dbReference type="GO" id="GO:0016491">
    <property type="term" value="F:oxidoreductase activity"/>
    <property type="evidence" value="ECO:0007669"/>
    <property type="project" value="InterPro"/>
</dbReference>
<gene>
    <name evidence="2" type="ORF">K933_04671</name>
</gene>
<dbReference type="PROSITE" id="PS51384">
    <property type="entry name" value="FAD_FR"/>
    <property type="match status" value="1"/>
</dbReference>
<dbReference type="PANTHER" id="PTHR47354:SF5">
    <property type="entry name" value="PROTEIN RFBI"/>
    <property type="match status" value="1"/>
</dbReference>
<accession>V4J1G6</accession>
<sequence length="209" mass="21485">MDATIAVRSVSTVGSDTVAVTFESPPGFDARPGQFVRLSASVDGEEHARFYTVSSPDTDGTFETTVGLDGGEFSAYLADLTAGDELDLSGPFGEEYYEGEPRAVVLAGGAGVGPAVAIAEAALDAGNEAAVVYRDDTPAHRERLDALRDRGASVVVTDGDVAAGAADAVTGREGERAFVYGFASFVEEATAALSEAGYPVEEAKVESFG</sequence>
<dbReference type="Gene3D" id="3.40.50.80">
    <property type="entry name" value="Nucleotide-binding domain of ferredoxin-NADP reductase (FNR) module"/>
    <property type="match status" value="1"/>
</dbReference>
<dbReference type="STRING" id="1324957.K933_04671"/>
<dbReference type="SUPFAM" id="SSF63380">
    <property type="entry name" value="Riboflavin synthase domain-like"/>
    <property type="match status" value="1"/>
</dbReference>
<dbReference type="OrthoDB" id="35401at2157"/>
<dbReference type="InterPro" id="IPR039261">
    <property type="entry name" value="FNR_nucleotide-bd"/>
</dbReference>
<dbReference type="InterPro" id="IPR050415">
    <property type="entry name" value="MRET"/>
</dbReference>
<dbReference type="InterPro" id="IPR008333">
    <property type="entry name" value="Cbr1-like_FAD-bd_dom"/>
</dbReference>
<feature type="domain" description="FAD-binding FR-type" evidence="1">
    <location>
        <begin position="1"/>
        <end position="98"/>
    </location>
</feature>
<proteinExistence type="predicted"/>
<name>V4J1G6_9EURY</name>
<dbReference type="Pfam" id="PF00970">
    <property type="entry name" value="FAD_binding_6"/>
    <property type="match status" value="1"/>
</dbReference>
<dbReference type="PANTHER" id="PTHR47354">
    <property type="entry name" value="NADH OXIDOREDUCTASE HCR"/>
    <property type="match status" value="1"/>
</dbReference>
<dbReference type="Gene3D" id="2.40.30.10">
    <property type="entry name" value="Translation factors"/>
    <property type="match status" value="1"/>
</dbReference>
<dbReference type="eggNOG" id="arCOG02200">
    <property type="taxonomic scope" value="Archaea"/>
</dbReference>
<dbReference type="CDD" id="cd00322">
    <property type="entry name" value="FNR_like"/>
    <property type="match status" value="1"/>
</dbReference>
<evidence type="ECO:0000313" key="2">
    <source>
        <dbReference type="EMBL" id="ESP89282.1"/>
    </source>
</evidence>
<dbReference type="SUPFAM" id="SSF52343">
    <property type="entry name" value="Ferredoxin reductase-like, C-terminal NADP-linked domain"/>
    <property type="match status" value="1"/>
</dbReference>
<dbReference type="InterPro" id="IPR017927">
    <property type="entry name" value="FAD-bd_FR_type"/>
</dbReference>
<dbReference type="RefSeq" id="WP_023393524.1">
    <property type="nucleotide sequence ID" value="NZ_ASGZ01000013.1"/>
</dbReference>
<dbReference type="AlphaFoldDB" id="V4J1G6"/>
<reference evidence="2 3" key="1">
    <citation type="journal article" date="2013" name="Genome Announc.">
        <title>Draft Genome Sequence of 'Candidatus Halobonum tyrrellensis' Strain G22, Isolated from the Hypersaline Waters of Lake Tyrrell, Australia.</title>
        <authorList>
            <person name="Ugalde J.A."/>
            <person name="Narasingarao P."/>
            <person name="Kuo S."/>
            <person name="Podell S."/>
            <person name="Allen E.E."/>
        </authorList>
    </citation>
    <scope>NUCLEOTIDE SEQUENCE [LARGE SCALE GENOMIC DNA]</scope>
    <source>
        <strain evidence="2 3">G22</strain>
    </source>
</reference>
<evidence type="ECO:0000259" key="1">
    <source>
        <dbReference type="PROSITE" id="PS51384"/>
    </source>
</evidence>
<dbReference type="EMBL" id="ASGZ01000013">
    <property type="protein sequence ID" value="ESP89282.1"/>
    <property type="molecule type" value="Genomic_DNA"/>
</dbReference>
<dbReference type="Proteomes" id="UP000017840">
    <property type="component" value="Unassembled WGS sequence"/>
</dbReference>
<dbReference type="InterPro" id="IPR017938">
    <property type="entry name" value="Riboflavin_synthase-like_b-brl"/>
</dbReference>